<keyword evidence="2" id="KW-1185">Reference proteome</keyword>
<evidence type="ECO:0000313" key="1">
    <source>
        <dbReference type="EMBL" id="MFD1045088.1"/>
    </source>
</evidence>
<proteinExistence type="predicted"/>
<name>A0ABW3M4R1_9PSEU</name>
<reference evidence="2" key="1">
    <citation type="journal article" date="2019" name="Int. J. Syst. Evol. Microbiol.">
        <title>The Global Catalogue of Microorganisms (GCM) 10K type strain sequencing project: providing services to taxonomists for standard genome sequencing and annotation.</title>
        <authorList>
            <consortium name="The Broad Institute Genomics Platform"/>
            <consortium name="The Broad Institute Genome Sequencing Center for Infectious Disease"/>
            <person name="Wu L."/>
            <person name="Ma J."/>
        </authorList>
    </citation>
    <scope>NUCLEOTIDE SEQUENCE [LARGE SCALE GENOMIC DNA]</scope>
    <source>
        <strain evidence="2">JCM 31486</strain>
    </source>
</reference>
<accession>A0ABW3M4R1</accession>
<evidence type="ECO:0000313" key="2">
    <source>
        <dbReference type="Proteomes" id="UP001597045"/>
    </source>
</evidence>
<dbReference type="EMBL" id="JBHTIS010000203">
    <property type="protein sequence ID" value="MFD1045088.1"/>
    <property type="molecule type" value="Genomic_DNA"/>
</dbReference>
<gene>
    <name evidence="1" type="ORF">ACFQ1S_05525</name>
</gene>
<comment type="caution">
    <text evidence="1">The sequence shown here is derived from an EMBL/GenBank/DDBJ whole genome shotgun (WGS) entry which is preliminary data.</text>
</comment>
<sequence length="146" mass="15537">MLADKLNVKWSDWPASVADQVTSLFSREPAPEWYCDHPQGYVGVVRVRVPAPENGEVQHEVIESDGGRSTGGVGVPASAVLTPMAHHKTKPDSVTLHASVTSSVILTFGCGAPPDAGYLNIDEGWTRSSSDDWECTARYGRGGGVS</sequence>
<organism evidence="1 2">
    <name type="scientific">Kibdelosporangium lantanae</name>
    <dbReference type="NCBI Taxonomy" id="1497396"/>
    <lineage>
        <taxon>Bacteria</taxon>
        <taxon>Bacillati</taxon>
        <taxon>Actinomycetota</taxon>
        <taxon>Actinomycetes</taxon>
        <taxon>Pseudonocardiales</taxon>
        <taxon>Pseudonocardiaceae</taxon>
        <taxon>Kibdelosporangium</taxon>
    </lineage>
</organism>
<protein>
    <submittedName>
        <fullName evidence="1">Uncharacterized protein</fullName>
    </submittedName>
</protein>
<dbReference type="Proteomes" id="UP001597045">
    <property type="component" value="Unassembled WGS sequence"/>
</dbReference>